<keyword evidence="1" id="KW-1133">Transmembrane helix</keyword>
<dbReference type="EMBL" id="JACOFZ010000002">
    <property type="protein sequence ID" value="MBC3881335.1"/>
    <property type="molecule type" value="Genomic_DNA"/>
</dbReference>
<feature type="transmembrane region" description="Helical" evidence="1">
    <location>
        <begin position="28"/>
        <end position="48"/>
    </location>
</feature>
<reference evidence="3" key="1">
    <citation type="submission" date="2020-08" db="EMBL/GenBank/DDBJ databases">
        <title>Novel species isolated from subtropical streams in China.</title>
        <authorList>
            <person name="Lu H."/>
        </authorList>
    </citation>
    <scope>NUCLEOTIDE SEQUENCE</scope>
    <source>
        <strain evidence="3">LX22W</strain>
    </source>
</reference>
<protein>
    <submittedName>
        <fullName evidence="3">Cytochrome c biogenesis protein CcsA</fullName>
    </submittedName>
</protein>
<comment type="caution">
    <text evidence="3">The sequence shown here is derived from an EMBL/GenBank/DDBJ whole genome shotgun (WGS) entry which is preliminary data.</text>
</comment>
<organism evidence="3 4">
    <name type="scientific">Undibacterium nitidum</name>
    <dbReference type="NCBI Taxonomy" id="2762298"/>
    <lineage>
        <taxon>Bacteria</taxon>
        <taxon>Pseudomonadati</taxon>
        <taxon>Pseudomonadota</taxon>
        <taxon>Betaproteobacteria</taxon>
        <taxon>Burkholderiales</taxon>
        <taxon>Oxalobacteraceae</taxon>
        <taxon>Undibacterium</taxon>
    </lineage>
</organism>
<feature type="transmembrane region" description="Helical" evidence="1">
    <location>
        <begin position="174"/>
        <end position="197"/>
    </location>
</feature>
<dbReference type="InterPro" id="IPR002541">
    <property type="entry name" value="Cyt_c_assembly"/>
</dbReference>
<dbReference type="InterPro" id="IPR052372">
    <property type="entry name" value="YpjD/HemX"/>
</dbReference>
<evidence type="ECO:0000256" key="1">
    <source>
        <dbReference type="SAM" id="Phobius"/>
    </source>
</evidence>
<sequence>MLTQISLIAALLYAICTFIPSKRKWTALCVAAFAWALHGLALGMNIYADAALRVGFATMWSAAIWVSVLVFLVENRNFSLDGLRFLVLPQAALTVVLPLFFPGSLISLLGKTAMFPWHVGIALLAYSTLSIAAFHALVMYVQDRHLHKMRGRSVQTWLEKAIDQLPALLKMEQLLFILVSIGFILLSLTVLSGVVFSEQVLGVAFKLDHKTVLSLFSWVLFATLLIGRQWKGWRGKAVLRMTLFGFLFLLLAYVGSRFVLEVLLHRSVM</sequence>
<feature type="transmembrane region" description="Helical" evidence="1">
    <location>
        <begin position="238"/>
        <end position="260"/>
    </location>
</feature>
<gene>
    <name evidence="3" type="primary">ccsA</name>
    <name evidence="3" type="ORF">H8K36_08130</name>
</gene>
<dbReference type="GO" id="GO:0017004">
    <property type="term" value="P:cytochrome complex assembly"/>
    <property type="evidence" value="ECO:0007669"/>
    <property type="project" value="InterPro"/>
</dbReference>
<accession>A0A923HKI8</accession>
<feature type="transmembrane region" description="Helical" evidence="1">
    <location>
        <begin position="115"/>
        <end position="141"/>
    </location>
</feature>
<keyword evidence="1" id="KW-0472">Membrane</keyword>
<feature type="domain" description="Cytochrome c assembly protein" evidence="2">
    <location>
        <begin position="34"/>
        <end position="263"/>
    </location>
</feature>
<evidence type="ECO:0000313" key="4">
    <source>
        <dbReference type="Proteomes" id="UP000627446"/>
    </source>
</evidence>
<feature type="transmembrane region" description="Helical" evidence="1">
    <location>
        <begin position="85"/>
        <end position="109"/>
    </location>
</feature>
<feature type="transmembrane region" description="Helical" evidence="1">
    <location>
        <begin position="209"/>
        <end position="226"/>
    </location>
</feature>
<dbReference type="Pfam" id="PF01578">
    <property type="entry name" value="Cytochrom_C_asm"/>
    <property type="match status" value="1"/>
</dbReference>
<evidence type="ECO:0000259" key="2">
    <source>
        <dbReference type="Pfam" id="PF01578"/>
    </source>
</evidence>
<name>A0A923HKI8_9BURK</name>
<dbReference type="AlphaFoldDB" id="A0A923HKI8"/>
<dbReference type="PANTHER" id="PTHR38034:SF1">
    <property type="entry name" value="INNER MEMBRANE PROTEIN YPJD"/>
    <property type="match status" value="1"/>
</dbReference>
<dbReference type="PANTHER" id="PTHR38034">
    <property type="entry name" value="INNER MEMBRANE PROTEIN YPJD"/>
    <property type="match status" value="1"/>
</dbReference>
<dbReference type="RefSeq" id="WP_186916156.1">
    <property type="nucleotide sequence ID" value="NZ_JACOFZ010000002.1"/>
</dbReference>
<dbReference type="Proteomes" id="UP000627446">
    <property type="component" value="Unassembled WGS sequence"/>
</dbReference>
<proteinExistence type="predicted"/>
<keyword evidence="1" id="KW-0812">Transmembrane</keyword>
<keyword evidence="4" id="KW-1185">Reference proteome</keyword>
<evidence type="ECO:0000313" key="3">
    <source>
        <dbReference type="EMBL" id="MBC3881335.1"/>
    </source>
</evidence>
<dbReference type="GO" id="GO:0020037">
    <property type="term" value="F:heme binding"/>
    <property type="evidence" value="ECO:0007669"/>
    <property type="project" value="InterPro"/>
</dbReference>
<feature type="transmembrane region" description="Helical" evidence="1">
    <location>
        <begin position="54"/>
        <end position="73"/>
    </location>
</feature>